<name>A0A918LIV9_9PSEU</name>
<comment type="similarity">
    <text evidence="6">Belongs to the ABC-4 integral membrane protein family.</text>
</comment>
<evidence type="ECO:0000313" key="10">
    <source>
        <dbReference type="Proteomes" id="UP000660680"/>
    </source>
</evidence>
<protein>
    <submittedName>
        <fullName evidence="9">ABC transporter</fullName>
    </submittedName>
</protein>
<keyword evidence="2" id="KW-1003">Cell membrane</keyword>
<feature type="transmembrane region" description="Helical" evidence="7">
    <location>
        <begin position="650"/>
        <end position="670"/>
    </location>
</feature>
<accession>A0A918LIV9</accession>
<reference evidence="9" key="1">
    <citation type="journal article" date="2014" name="Int. J. Syst. Evol. Microbiol.">
        <title>Complete genome sequence of Corynebacterium casei LMG S-19264T (=DSM 44701T), isolated from a smear-ripened cheese.</title>
        <authorList>
            <consortium name="US DOE Joint Genome Institute (JGI-PGF)"/>
            <person name="Walter F."/>
            <person name="Albersmeier A."/>
            <person name="Kalinowski J."/>
            <person name="Ruckert C."/>
        </authorList>
    </citation>
    <scope>NUCLEOTIDE SEQUENCE</scope>
    <source>
        <strain evidence="9">JCM 3276</strain>
    </source>
</reference>
<reference evidence="9" key="2">
    <citation type="submission" date="2020-09" db="EMBL/GenBank/DDBJ databases">
        <authorList>
            <person name="Sun Q."/>
            <person name="Ohkuma M."/>
        </authorList>
    </citation>
    <scope>NUCLEOTIDE SEQUENCE</scope>
    <source>
        <strain evidence="9">JCM 3276</strain>
    </source>
</reference>
<dbReference type="Proteomes" id="UP000660680">
    <property type="component" value="Unassembled WGS sequence"/>
</dbReference>
<proteinExistence type="inferred from homology"/>
<dbReference type="InterPro" id="IPR050250">
    <property type="entry name" value="Macrolide_Exporter_MacB"/>
</dbReference>
<organism evidence="9 10">
    <name type="scientific">Actinokineospora fastidiosa</name>
    <dbReference type="NCBI Taxonomy" id="1816"/>
    <lineage>
        <taxon>Bacteria</taxon>
        <taxon>Bacillati</taxon>
        <taxon>Actinomycetota</taxon>
        <taxon>Actinomycetes</taxon>
        <taxon>Pseudonocardiales</taxon>
        <taxon>Pseudonocardiaceae</taxon>
        <taxon>Actinokineospora</taxon>
    </lineage>
</organism>
<feature type="transmembrane region" description="Helical" evidence="7">
    <location>
        <begin position="312"/>
        <end position="331"/>
    </location>
</feature>
<dbReference type="PANTHER" id="PTHR30572">
    <property type="entry name" value="MEMBRANE COMPONENT OF TRANSPORTER-RELATED"/>
    <property type="match status" value="1"/>
</dbReference>
<dbReference type="Pfam" id="PF02687">
    <property type="entry name" value="FtsX"/>
    <property type="match status" value="2"/>
</dbReference>
<evidence type="ECO:0000256" key="5">
    <source>
        <dbReference type="ARBA" id="ARBA00023136"/>
    </source>
</evidence>
<evidence type="ECO:0000256" key="3">
    <source>
        <dbReference type="ARBA" id="ARBA00022692"/>
    </source>
</evidence>
<feature type="domain" description="ABC3 transporter permease C-terminal" evidence="8">
    <location>
        <begin position="222"/>
        <end position="340"/>
    </location>
</feature>
<keyword evidence="3 7" id="KW-0812">Transmembrane</keyword>
<dbReference type="InterPro" id="IPR003838">
    <property type="entry name" value="ABC3_permease_C"/>
</dbReference>
<evidence type="ECO:0000256" key="2">
    <source>
        <dbReference type="ARBA" id="ARBA00022475"/>
    </source>
</evidence>
<feature type="transmembrane region" description="Helical" evidence="7">
    <location>
        <begin position="435"/>
        <end position="456"/>
    </location>
</feature>
<feature type="transmembrane region" description="Helical" evidence="7">
    <location>
        <begin position="384"/>
        <end position="408"/>
    </location>
</feature>
<sequence length="778" mass="78923">MIRMAVRAVVAQWSRFVLPLVGVVLGVAFVSGALLYGASVRAALDRAQPSGIVIEGAAMTPALAARIAEAPGVQSARLRSTGRAFLVGPDGGVVGPPEWAVGADHVGDTVRGHAPGGPGEVVIDDQTARRTGYDVGDVVRVIVGGVARDARVSGVVAADPMGGTFMAFDPATAHRLFGHTAIEVSGAPDTTALVPLLPEDAYIASNAAAGDGEKLTAILLGFAAVAVFVAVFTVANTFTMLAAARAREHALLRAVGAARRQVMRGVLAEAALLGAVATVLGHPLGIAAAWALNGLFGVGDGPPVPLRPFTPVPVVAAVAVGLGVTVAAAYLPARRAAAVPPIAALRTGLPPTTASSRTRTVGGAAATVLGSALLFSGSQDLVYLGAPLLFLGLVAMVPLLATALTALVRGPLTRIAGVRGTLAAENTRRNPRRTAATASALMTGLAICAAVTVPIASVAAKAQRDAETGDAADVRITPMDFATAAADLPARVAGLPGARAVTPIVPAVLDLGDDRVGVTGVDPTTIARLVPIRVTDGTLDLRRGMAVSTETAADTGWRVGSVASGDVAGAVVSLPVVAVYDAPDGFHHDALVDAAVLPEDRTPTTVLVQAEPGQADALKREITAALDNPTMLVRTRAEHRDAEGARFDPFLNILYALLSISVLIGALGVVNTMTMSTIERTREIGLLRAIGLGRRDVVTVLRLESVLIALLGTLTGLVAGGVVGVAVVLTQGGLPVVIPWGRLAGFVAVTTVIGLLAAQWPARRAARTHVLTAIGASE</sequence>
<keyword evidence="5 7" id="KW-0472">Membrane</keyword>
<feature type="domain" description="ABC3 transporter permease C-terminal" evidence="8">
    <location>
        <begin position="657"/>
        <end position="768"/>
    </location>
</feature>
<dbReference type="AlphaFoldDB" id="A0A918LIV9"/>
<comment type="subcellular location">
    <subcellularLocation>
        <location evidence="1">Cell membrane</location>
        <topology evidence="1">Multi-pass membrane protein</topology>
    </subcellularLocation>
</comment>
<keyword evidence="10" id="KW-1185">Reference proteome</keyword>
<evidence type="ECO:0000259" key="8">
    <source>
        <dbReference type="Pfam" id="PF02687"/>
    </source>
</evidence>
<evidence type="ECO:0000256" key="7">
    <source>
        <dbReference type="SAM" id="Phobius"/>
    </source>
</evidence>
<evidence type="ECO:0000313" key="9">
    <source>
        <dbReference type="EMBL" id="GGS54206.1"/>
    </source>
</evidence>
<keyword evidence="4 7" id="KW-1133">Transmembrane helix</keyword>
<feature type="transmembrane region" description="Helical" evidence="7">
    <location>
        <begin position="360"/>
        <end position="378"/>
    </location>
</feature>
<gene>
    <name evidence="9" type="ORF">GCM10010171_56660</name>
</gene>
<evidence type="ECO:0000256" key="4">
    <source>
        <dbReference type="ARBA" id="ARBA00022989"/>
    </source>
</evidence>
<dbReference type="PANTHER" id="PTHR30572:SF4">
    <property type="entry name" value="ABC TRANSPORTER PERMEASE YTRF"/>
    <property type="match status" value="1"/>
</dbReference>
<evidence type="ECO:0000256" key="1">
    <source>
        <dbReference type="ARBA" id="ARBA00004651"/>
    </source>
</evidence>
<feature type="transmembrane region" description="Helical" evidence="7">
    <location>
        <begin position="218"/>
        <end position="244"/>
    </location>
</feature>
<feature type="transmembrane region" description="Helical" evidence="7">
    <location>
        <begin position="740"/>
        <end position="758"/>
    </location>
</feature>
<feature type="transmembrane region" description="Helical" evidence="7">
    <location>
        <begin position="265"/>
        <end position="292"/>
    </location>
</feature>
<dbReference type="GO" id="GO:0022857">
    <property type="term" value="F:transmembrane transporter activity"/>
    <property type="evidence" value="ECO:0007669"/>
    <property type="project" value="TreeGrafter"/>
</dbReference>
<evidence type="ECO:0000256" key="6">
    <source>
        <dbReference type="ARBA" id="ARBA00038076"/>
    </source>
</evidence>
<feature type="transmembrane region" description="Helical" evidence="7">
    <location>
        <begin position="705"/>
        <end position="728"/>
    </location>
</feature>
<dbReference type="GO" id="GO:0005886">
    <property type="term" value="C:plasma membrane"/>
    <property type="evidence" value="ECO:0007669"/>
    <property type="project" value="UniProtKB-SubCell"/>
</dbReference>
<dbReference type="EMBL" id="BMRB01000007">
    <property type="protein sequence ID" value="GGS54206.1"/>
    <property type="molecule type" value="Genomic_DNA"/>
</dbReference>
<comment type="caution">
    <text evidence="9">The sequence shown here is derived from an EMBL/GenBank/DDBJ whole genome shotgun (WGS) entry which is preliminary data.</text>
</comment>